<evidence type="ECO:0000256" key="5">
    <source>
        <dbReference type="ARBA" id="ARBA00022617"/>
    </source>
</evidence>
<dbReference type="AlphaFoldDB" id="A0A1G4XQ33"/>
<dbReference type="GO" id="GO:0009055">
    <property type="term" value="F:electron transfer activity"/>
    <property type="evidence" value="ECO:0007669"/>
    <property type="project" value="InterPro"/>
</dbReference>
<dbReference type="Pfam" id="PF01292">
    <property type="entry name" value="Ni_hydr_CYTB"/>
    <property type="match status" value="1"/>
</dbReference>
<evidence type="ECO:0000259" key="14">
    <source>
        <dbReference type="Pfam" id="PF01292"/>
    </source>
</evidence>
<feature type="transmembrane region" description="Helical" evidence="13">
    <location>
        <begin position="122"/>
        <end position="139"/>
    </location>
</feature>
<evidence type="ECO:0000313" key="15">
    <source>
        <dbReference type="EMBL" id="SCX43215.1"/>
    </source>
</evidence>
<feature type="domain" description="Cytochrome b561 bacterial/Ni-hydrogenase" evidence="14">
    <location>
        <begin position="17"/>
        <end position="184"/>
    </location>
</feature>
<keyword evidence="3" id="KW-0813">Transport</keyword>
<feature type="transmembrane region" description="Helical" evidence="13">
    <location>
        <begin position="51"/>
        <end position="74"/>
    </location>
</feature>
<evidence type="ECO:0000256" key="1">
    <source>
        <dbReference type="ARBA" id="ARBA00001970"/>
    </source>
</evidence>
<feature type="transmembrane region" description="Helical" evidence="13">
    <location>
        <begin position="151"/>
        <end position="174"/>
    </location>
</feature>
<dbReference type="InterPro" id="IPR052168">
    <property type="entry name" value="Cytochrome_b561_oxidase"/>
</dbReference>
<evidence type="ECO:0000256" key="2">
    <source>
        <dbReference type="ARBA" id="ARBA00004651"/>
    </source>
</evidence>
<evidence type="ECO:0000256" key="9">
    <source>
        <dbReference type="ARBA" id="ARBA00022989"/>
    </source>
</evidence>
<evidence type="ECO:0000256" key="12">
    <source>
        <dbReference type="ARBA" id="ARBA00037975"/>
    </source>
</evidence>
<dbReference type="NCBIfam" id="NF008566">
    <property type="entry name" value="PRK11513.1"/>
    <property type="match status" value="1"/>
</dbReference>
<dbReference type="EMBL" id="FMUI01000003">
    <property type="protein sequence ID" value="SCX43215.1"/>
    <property type="molecule type" value="Genomic_DNA"/>
</dbReference>
<evidence type="ECO:0000256" key="11">
    <source>
        <dbReference type="ARBA" id="ARBA00023136"/>
    </source>
</evidence>
<evidence type="ECO:0000256" key="7">
    <source>
        <dbReference type="ARBA" id="ARBA00022723"/>
    </source>
</evidence>
<accession>A0A1G4XQ33</accession>
<name>A0A1G4XQ33_9ENTR</name>
<proteinExistence type="inferred from homology"/>
<dbReference type="Proteomes" id="UP000183569">
    <property type="component" value="Unassembled WGS sequence"/>
</dbReference>
<dbReference type="InterPro" id="IPR016174">
    <property type="entry name" value="Di-haem_cyt_TM"/>
</dbReference>
<evidence type="ECO:0000313" key="16">
    <source>
        <dbReference type="Proteomes" id="UP000183569"/>
    </source>
</evidence>
<dbReference type="GO" id="GO:0005886">
    <property type="term" value="C:plasma membrane"/>
    <property type="evidence" value="ECO:0007669"/>
    <property type="project" value="UniProtKB-SubCell"/>
</dbReference>
<evidence type="ECO:0000256" key="3">
    <source>
        <dbReference type="ARBA" id="ARBA00022448"/>
    </source>
</evidence>
<keyword evidence="11 13" id="KW-0472">Membrane</keyword>
<organism evidence="15 16">
    <name type="scientific">Kosakonia sacchari</name>
    <dbReference type="NCBI Taxonomy" id="1158459"/>
    <lineage>
        <taxon>Bacteria</taxon>
        <taxon>Pseudomonadati</taxon>
        <taxon>Pseudomonadota</taxon>
        <taxon>Gammaproteobacteria</taxon>
        <taxon>Enterobacterales</taxon>
        <taxon>Enterobacteriaceae</taxon>
        <taxon>Kosakonia</taxon>
    </lineage>
</organism>
<evidence type="ECO:0000256" key="10">
    <source>
        <dbReference type="ARBA" id="ARBA00023004"/>
    </source>
</evidence>
<evidence type="ECO:0000256" key="4">
    <source>
        <dbReference type="ARBA" id="ARBA00022475"/>
    </source>
</evidence>
<sequence>MLNAGSFVLGFLMRSKYSGLQIAIHWLVFLLVIGAYCAMELRGFFPRSYRPYFNLVHVSCGISILVLMVARLLVRLKSPTPPIMPKPSAMMTGLAHLGHLVIYLLFIALPILGLLMMYNRGGPWIAFGITMPYAAEANYDLVDTLKEFHELLANVGYFVIALHAGAALAHHYIFKDNTLLRMMPKKRG</sequence>
<dbReference type="GO" id="GO:0022904">
    <property type="term" value="P:respiratory electron transport chain"/>
    <property type="evidence" value="ECO:0007669"/>
    <property type="project" value="InterPro"/>
</dbReference>
<keyword evidence="7" id="KW-0479">Metal-binding</keyword>
<keyword evidence="6 13" id="KW-0812">Transmembrane</keyword>
<keyword evidence="4" id="KW-1003">Cell membrane</keyword>
<dbReference type="SUPFAM" id="SSF81342">
    <property type="entry name" value="Transmembrane di-heme cytochromes"/>
    <property type="match status" value="1"/>
</dbReference>
<feature type="transmembrane region" description="Helical" evidence="13">
    <location>
        <begin position="94"/>
        <end position="115"/>
    </location>
</feature>
<keyword evidence="9 13" id="KW-1133">Transmembrane helix</keyword>
<protein>
    <submittedName>
        <fullName evidence="15">Cytochrome b561</fullName>
    </submittedName>
</protein>
<comment type="caution">
    <text evidence="15">The sequence shown here is derived from an EMBL/GenBank/DDBJ whole genome shotgun (WGS) entry which is preliminary data.</text>
</comment>
<reference evidence="15 16" key="1">
    <citation type="submission" date="2016-10" db="EMBL/GenBank/DDBJ databases">
        <authorList>
            <person name="Varghese N."/>
            <person name="Submissions S."/>
        </authorList>
    </citation>
    <scope>NUCLEOTIDE SEQUENCE [LARGE SCALE GENOMIC DNA]</scope>
    <source>
        <strain evidence="15 16">CGMCC 1.12102</strain>
    </source>
</reference>
<comment type="similarity">
    <text evidence="12">Belongs to the cytochrome b561 family.</text>
</comment>
<keyword evidence="8" id="KW-0249">Electron transport</keyword>
<dbReference type="InterPro" id="IPR011577">
    <property type="entry name" value="Cyt_b561_bac/Ni-Hgenase"/>
</dbReference>
<comment type="subcellular location">
    <subcellularLocation>
        <location evidence="2">Cell membrane</location>
        <topology evidence="2">Multi-pass membrane protein</topology>
    </subcellularLocation>
</comment>
<feature type="transmembrane region" description="Helical" evidence="13">
    <location>
        <begin position="20"/>
        <end position="39"/>
    </location>
</feature>
<gene>
    <name evidence="15" type="ORF">SAMN02927897_01188</name>
</gene>
<comment type="cofactor">
    <cofactor evidence="1">
        <name>heme b</name>
        <dbReference type="ChEBI" id="CHEBI:60344"/>
    </cofactor>
</comment>
<evidence type="ECO:0000256" key="6">
    <source>
        <dbReference type="ARBA" id="ARBA00022692"/>
    </source>
</evidence>
<dbReference type="GO" id="GO:0020037">
    <property type="term" value="F:heme binding"/>
    <property type="evidence" value="ECO:0007669"/>
    <property type="project" value="TreeGrafter"/>
</dbReference>
<dbReference type="GO" id="GO:0046872">
    <property type="term" value="F:metal ion binding"/>
    <property type="evidence" value="ECO:0007669"/>
    <property type="project" value="UniProtKB-KW"/>
</dbReference>
<evidence type="ECO:0000256" key="13">
    <source>
        <dbReference type="SAM" id="Phobius"/>
    </source>
</evidence>
<keyword evidence="10" id="KW-0408">Iron</keyword>
<keyword evidence="5" id="KW-0349">Heme</keyword>
<evidence type="ECO:0000256" key="8">
    <source>
        <dbReference type="ARBA" id="ARBA00022982"/>
    </source>
</evidence>
<dbReference type="PANTHER" id="PTHR30529">
    <property type="entry name" value="CYTOCHROME B561"/>
    <property type="match status" value="1"/>
</dbReference>
<dbReference type="PANTHER" id="PTHR30529:SF4">
    <property type="entry name" value="SUPEROXIDE OXIDASE CYBB"/>
    <property type="match status" value="1"/>
</dbReference>